<dbReference type="OrthoDB" id="1118734at2"/>
<dbReference type="EMBL" id="FZNX01000004">
    <property type="protein sequence ID" value="SNR67330.1"/>
    <property type="molecule type" value="Genomic_DNA"/>
</dbReference>
<gene>
    <name evidence="2" type="ORF">SAMN04488111_2367</name>
</gene>
<evidence type="ECO:0000256" key="1">
    <source>
        <dbReference type="SAM" id="SignalP"/>
    </source>
</evidence>
<reference evidence="3" key="1">
    <citation type="submission" date="2017-06" db="EMBL/GenBank/DDBJ databases">
        <authorList>
            <person name="Varghese N."/>
            <person name="Submissions S."/>
        </authorList>
    </citation>
    <scope>NUCLEOTIDE SEQUENCE [LARGE SCALE GENOMIC DNA]</scope>
    <source>
        <strain evidence="3">DSM 27993</strain>
    </source>
</reference>
<keyword evidence="3" id="KW-1185">Reference proteome</keyword>
<accession>A0A238Y8I6</accession>
<sequence length="166" mass="19460">MKSLILGIFFLFTFNTLNAQTEILKDNGSWFTFTNNIKLSNKFYFLNITQQRLVHFLKSTQAFLYSPSINYNFTKNTSIGVGYLHCRSFPEGVSAPSIHKNENRFFQHLTIRSTLGKFKLSQWFCFEERVIELINLSVSPNVIDGDKYVNRFRYRLQATPSNYQLI</sequence>
<evidence type="ECO:0008006" key="4">
    <source>
        <dbReference type="Google" id="ProtNLM"/>
    </source>
</evidence>
<organism evidence="2 3">
    <name type="scientific">Lutibacter flavus</name>
    <dbReference type="NCBI Taxonomy" id="691689"/>
    <lineage>
        <taxon>Bacteria</taxon>
        <taxon>Pseudomonadati</taxon>
        <taxon>Bacteroidota</taxon>
        <taxon>Flavobacteriia</taxon>
        <taxon>Flavobacteriales</taxon>
        <taxon>Flavobacteriaceae</taxon>
        <taxon>Lutibacter</taxon>
    </lineage>
</organism>
<keyword evidence="1" id="KW-0732">Signal</keyword>
<dbReference type="Proteomes" id="UP000198412">
    <property type="component" value="Unassembled WGS sequence"/>
</dbReference>
<feature type="signal peptide" evidence="1">
    <location>
        <begin position="1"/>
        <end position="19"/>
    </location>
</feature>
<evidence type="ECO:0000313" key="3">
    <source>
        <dbReference type="Proteomes" id="UP000198412"/>
    </source>
</evidence>
<evidence type="ECO:0000313" key="2">
    <source>
        <dbReference type="EMBL" id="SNR67330.1"/>
    </source>
</evidence>
<proteinExistence type="predicted"/>
<protein>
    <recommendedName>
        <fullName evidence="4">DUF2490 domain-containing protein</fullName>
    </recommendedName>
</protein>
<name>A0A238Y8I6_9FLAO</name>
<feature type="chain" id="PRO_5012218415" description="DUF2490 domain-containing protein" evidence="1">
    <location>
        <begin position="20"/>
        <end position="166"/>
    </location>
</feature>
<dbReference type="AlphaFoldDB" id="A0A238Y8I6"/>
<dbReference type="Pfam" id="PF10677">
    <property type="entry name" value="DUF2490"/>
    <property type="match status" value="1"/>
</dbReference>
<dbReference type="RefSeq" id="WP_089378662.1">
    <property type="nucleotide sequence ID" value="NZ_FZNX01000004.1"/>
</dbReference>
<dbReference type="InterPro" id="IPR019619">
    <property type="entry name" value="DUF2490"/>
</dbReference>